<evidence type="ECO:0000313" key="3">
    <source>
        <dbReference type="Proteomes" id="UP000441333"/>
    </source>
</evidence>
<reference evidence="2 3" key="1">
    <citation type="submission" date="2019-09" db="EMBL/GenBank/DDBJ databases">
        <authorList>
            <person name="Cao W.R."/>
        </authorList>
    </citation>
    <scope>NUCLEOTIDE SEQUENCE [LARGE SCALE GENOMIC DNA]</scope>
    <source>
        <strain evidence="2 3">B1N29</strain>
    </source>
</reference>
<dbReference type="EMBL" id="WAAT01000052">
    <property type="protein sequence ID" value="KAB1066501.1"/>
    <property type="molecule type" value="Genomic_DNA"/>
</dbReference>
<dbReference type="Proteomes" id="UP000441333">
    <property type="component" value="Unassembled WGS sequence"/>
</dbReference>
<feature type="chain" id="PRO_5027115716" description="Lipoprotein" evidence="1">
    <location>
        <begin position="26"/>
        <end position="86"/>
    </location>
</feature>
<evidence type="ECO:0000256" key="1">
    <source>
        <dbReference type="SAM" id="SignalP"/>
    </source>
</evidence>
<dbReference type="AlphaFoldDB" id="A0A6N6MCQ7"/>
<comment type="caution">
    <text evidence="2">The sequence shown here is derived from an EMBL/GenBank/DDBJ whole genome shotgun (WGS) entry which is preliminary data.</text>
</comment>
<gene>
    <name evidence="2" type="ORF">F6U93_13840</name>
</gene>
<sequence>MKSIKILSMLLFGLVLTLSSCKEEAKAPKQEIAKPVTTTATTTKTATTEPAQNANGTWHYTCMKGCPGGSGTAGNCKACGLALMHN</sequence>
<name>A0A6N6MCQ7_9FLAO</name>
<evidence type="ECO:0008006" key="4">
    <source>
        <dbReference type="Google" id="ProtNLM"/>
    </source>
</evidence>
<protein>
    <recommendedName>
        <fullName evidence="4">Lipoprotein</fullName>
    </recommendedName>
</protein>
<dbReference type="PROSITE" id="PS51257">
    <property type="entry name" value="PROKAR_LIPOPROTEIN"/>
    <property type="match status" value="1"/>
</dbReference>
<feature type="signal peptide" evidence="1">
    <location>
        <begin position="1"/>
        <end position="25"/>
    </location>
</feature>
<organism evidence="2 3">
    <name type="scientific">Pseudotamlana haliotis</name>
    <dbReference type="NCBI Taxonomy" id="2614804"/>
    <lineage>
        <taxon>Bacteria</taxon>
        <taxon>Pseudomonadati</taxon>
        <taxon>Bacteroidota</taxon>
        <taxon>Flavobacteriia</taxon>
        <taxon>Flavobacteriales</taxon>
        <taxon>Flavobacteriaceae</taxon>
        <taxon>Pseudotamlana</taxon>
    </lineage>
</organism>
<evidence type="ECO:0000313" key="2">
    <source>
        <dbReference type="EMBL" id="KAB1066501.1"/>
    </source>
</evidence>
<accession>A0A6N6MCQ7</accession>
<keyword evidence="3" id="KW-1185">Reference proteome</keyword>
<dbReference type="RefSeq" id="WP_150940822.1">
    <property type="nucleotide sequence ID" value="NZ_WAAT01000052.1"/>
</dbReference>
<keyword evidence="1" id="KW-0732">Signal</keyword>
<proteinExistence type="predicted"/>